<protein>
    <submittedName>
        <fullName evidence="1">Uncharacterized protein</fullName>
    </submittedName>
</protein>
<keyword evidence="2" id="KW-1185">Reference proteome</keyword>
<dbReference type="Proteomes" id="UP000003835">
    <property type="component" value="Unassembled WGS sequence"/>
</dbReference>
<proteinExistence type="predicted"/>
<evidence type="ECO:0000313" key="1">
    <source>
        <dbReference type="EMBL" id="EDX71486.1"/>
    </source>
</evidence>
<gene>
    <name evidence="1" type="ORF">MC7420_52</name>
</gene>
<dbReference type="AlphaFoldDB" id="B4W2U0"/>
<evidence type="ECO:0000313" key="2">
    <source>
        <dbReference type="Proteomes" id="UP000003835"/>
    </source>
</evidence>
<organism evidence="1 2">
    <name type="scientific">Coleofasciculus chthonoplastes PCC 7420</name>
    <dbReference type="NCBI Taxonomy" id="118168"/>
    <lineage>
        <taxon>Bacteria</taxon>
        <taxon>Bacillati</taxon>
        <taxon>Cyanobacteriota</taxon>
        <taxon>Cyanophyceae</taxon>
        <taxon>Coleofasciculales</taxon>
        <taxon>Coleofasciculaceae</taxon>
        <taxon>Coleofasciculus</taxon>
    </lineage>
</organism>
<accession>B4W2U0</accession>
<dbReference type="EMBL" id="DS989872">
    <property type="protein sequence ID" value="EDX71486.1"/>
    <property type="molecule type" value="Genomic_DNA"/>
</dbReference>
<name>B4W2U0_9CYAN</name>
<dbReference type="HOGENOM" id="CLU_3232170_0_0_3"/>
<sequence>MVRIDAFGTVLKKQDLRFCATDILFGWYAGFIVNPLNEVVRKS</sequence>
<reference evidence="1 2" key="1">
    <citation type="submission" date="2008-07" db="EMBL/GenBank/DDBJ databases">
        <authorList>
            <person name="Tandeau de Marsac N."/>
            <person name="Ferriera S."/>
            <person name="Johnson J."/>
            <person name="Kravitz S."/>
            <person name="Beeson K."/>
            <person name="Sutton G."/>
            <person name="Rogers Y.-H."/>
            <person name="Friedman R."/>
            <person name="Frazier M."/>
            <person name="Venter J.C."/>
        </authorList>
    </citation>
    <scope>NUCLEOTIDE SEQUENCE [LARGE SCALE GENOMIC DNA]</scope>
    <source>
        <strain evidence="1 2">PCC 7420</strain>
    </source>
</reference>